<dbReference type="EMBL" id="JAIQBY010000018">
    <property type="protein sequence ID" value="MBZ4195482.1"/>
    <property type="molecule type" value="Genomic_DNA"/>
</dbReference>
<dbReference type="Pfam" id="PF02687">
    <property type="entry name" value="FtsX"/>
    <property type="match status" value="2"/>
</dbReference>
<proteinExistence type="inferred from homology"/>
<feature type="transmembrane region" description="Helical" evidence="7">
    <location>
        <begin position="1843"/>
        <end position="1870"/>
    </location>
</feature>
<evidence type="ECO:0000256" key="4">
    <source>
        <dbReference type="ARBA" id="ARBA00022989"/>
    </source>
</evidence>
<accession>A0A953T7A7</accession>
<feature type="transmembrane region" description="Helical" evidence="7">
    <location>
        <begin position="1799"/>
        <end position="1822"/>
    </location>
</feature>
<dbReference type="RefSeq" id="WP_223644684.1">
    <property type="nucleotide sequence ID" value="NZ_JAIQBY010000018.1"/>
</dbReference>
<comment type="caution">
    <text evidence="9">The sequence shown here is derived from an EMBL/GenBank/DDBJ whole genome shotgun (WGS) entry which is preliminary data.</text>
</comment>
<feature type="domain" description="ABC3 transporter permease C-terminal" evidence="8">
    <location>
        <begin position="2580"/>
        <end position="2699"/>
    </location>
</feature>
<feature type="transmembrane region" description="Helical" evidence="7">
    <location>
        <begin position="1890"/>
        <end position="1919"/>
    </location>
</feature>
<dbReference type="PANTHER" id="PTHR30572:SF4">
    <property type="entry name" value="ABC TRANSPORTER PERMEASE YTRF"/>
    <property type="match status" value="1"/>
</dbReference>
<evidence type="ECO:0000256" key="5">
    <source>
        <dbReference type="ARBA" id="ARBA00023136"/>
    </source>
</evidence>
<dbReference type="Proteomes" id="UP000772186">
    <property type="component" value="Unassembled WGS sequence"/>
</dbReference>
<evidence type="ECO:0000313" key="9">
    <source>
        <dbReference type="EMBL" id="MBZ4195482.1"/>
    </source>
</evidence>
<feature type="transmembrane region" description="Helical" evidence="7">
    <location>
        <begin position="1961"/>
        <end position="1989"/>
    </location>
</feature>
<dbReference type="InterPro" id="IPR050250">
    <property type="entry name" value="Macrolide_Exporter_MacB"/>
</dbReference>
<evidence type="ECO:0000256" key="7">
    <source>
        <dbReference type="SAM" id="Phobius"/>
    </source>
</evidence>
<dbReference type="InterPro" id="IPR003838">
    <property type="entry name" value="ABC3_permease_C"/>
</dbReference>
<reference evidence="9 10" key="1">
    <citation type="submission" date="2021-09" db="EMBL/GenBank/DDBJ databases">
        <title>WGS of Mycoplasma sp. Zaradi2 strains.</title>
        <authorList>
            <person name="Spergser J."/>
        </authorList>
    </citation>
    <scope>NUCLEOTIDE SEQUENCE [LARGE SCALE GENOMIC DNA]</scope>
    <source>
        <strain evidence="9 10">1331</strain>
    </source>
</reference>
<feature type="domain" description="ABC3 transporter permease C-terminal" evidence="8">
    <location>
        <begin position="1805"/>
        <end position="1914"/>
    </location>
</feature>
<comment type="similarity">
    <text evidence="6">Belongs to the ABC-4 integral membrane protein family.</text>
</comment>
<evidence type="ECO:0000313" key="10">
    <source>
        <dbReference type="Proteomes" id="UP000772186"/>
    </source>
</evidence>
<organism evidence="9 10">
    <name type="scientific">Mycoplasma tauri</name>
    <dbReference type="NCBI Taxonomy" id="547987"/>
    <lineage>
        <taxon>Bacteria</taxon>
        <taxon>Bacillati</taxon>
        <taxon>Mycoplasmatota</taxon>
        <taxon>Mollicutes</taxon>
        <taxon>Mycoplasmataceae</taxon>
        <taxon>Mycoplasma</taxon>
    </lineage>
</organism>
<dbReference type="GO" id="GO:0022857">
    <property type="term" value="F:transmembrane transporter activity"/>
    <property type="evidence" value="ECO:0007669"/>
    <property type="project" value="TreeGrafter"/>
</dbReference>
<feature type="transmembrane region" description="Helical" evidence="7">
    <location>
        <begin position="2671"/>
        <end position="2694"/>
    </location>
</feature>
<keyword evidence="4 7" id="KW-1133">Transmembrane helix</keyword>
<evidence type="ECO:0000259" key="8">
    <source>
        <dbReference type="Pfam" id="PF02687"/>
    </source>
</evidence>
<keyword evidence="2" id="KW-1003">Cell membrane</keyword>
<keyword evidence="10" id="KW-1185">Reference proteome</keyword>
<keyword evidence="3 7" id="KW-0812">Transmembrane</keyword>
<evidence type="ECO:0000256" key="6">
    <source>
        <dbReference type="ARBA" id="ARBA00038076"/>
    </source>
</evidence>
<evidence type="ECO:0000256" key="3">
    <source>
        <dbReference type="ARBA" id="ARBA00022692"/>
    </source>
</evidence>
<sequence length="2706" mass="311734">MWRLFKEVLKSFSKNKVMVFGLGILVFLTSVVFSLLSTLKSSMVKGFHDYKNVSKLHNVSLDFNFPTQGAVYNQGYFVNGKDSTQDKKVYEPVTYEIKNSNNDERSFENILYSPKSDFISLAKLKYVDNTGNGQEIIENSNNIYFKKTDLQSLYYTYITDKNNDIVSFELGQNSIDADNAYFILKGNVSKNIFIYKQDNKGIFSPIKEEYKLNLEQDLEFDRNYKLGDLLQIKSFDEPNEELLAYQVSPLFIDVVNKKITADYSIGKSWLNIGKGVIIHPDVWIKKLGFTKRLDNNFVFVQNDVNKDLSALLDYKTGKFEKINDLIDVKKTWKLKDFYDEELKTYPEKSITIRPGRKIKIDKSLLASKNVKTYFERWNYHTSFVNDYKEKWTGAFHTFMSYLEEKKNDKNSAEHKIWNDLKDFSYWEKKEKTTIIPYDDLKSERNVILNSKINEKDLMLKLFTTKGDEGYKIPNDTSSEPYRLTKDNAKTILELEKYLQDNNLSINQKLELINNKDIKSIRFNYIKQEAYEVTKNLIVDKVKNIVNGEENIGLRKSITVDSINDINGEHNVFHFIDAGNDKFEVDGIKTNVGKLYNEQFNPSKLNSINFNSEESFYKDSQVPPYYASLIIQSIGRNLYPNPEYIEPVYEFVNIVDVNPLNNKHITIPAKVVMLNNYMVTNDNRIIDKEVLNNTYKKLNFGIAFFENTYKLVTSESNGNSIIWKVVYPDGVKNKGFDKGTLSKWMITNNLTIATENIKVEGNGWVKNDPLLNNLWYIPVQYLSPKTELLNDILESGNVNYLSTAIEQQLLNSELVKFKYISPEHVFALSNAIKESLNENKFANVFISGKINTEILPKIIFDIIHKLSHNQSGDMFKSLIVNIFENVKSKIKSISDDIARQKEYLLKEVTNIYSFIEKLTKLNINKYINAEDLVNLSKDPKEVINAIQKIILSIDFYKFSDLAHEWYGNQWKKKIEHNGAQYTVRLSTGTLINWSFKSIDQKTLKDGLITLINNLDINNTLDLSNSSSFLSKLLDYKAPFMKEFIAKILTKINFDGDYNNFKDGLIYIIKNIDLQIISDYIDKHMKLEFIDYKKTYPNYENNSETVLSEKVALHTIRPSDGMMAFIYGIFSSPGSNSGFKKNLIKMFNLSDKVIEKEIEINNQKYKIYLPDKDDNKLSFFDFIPIFTDVLGAKKNQLFKNYVIEQELLNVIKNIENLQREKENKLIFFGELNMDSQKTLKHYKIASELKDIIDEKIIKHINNILLFISQTKNSRNNFFITSTNATGADLLKDLYNFNDDEVNFTWKTIKGLLRNVDNITVENDYALGAQAFDIFLPWINMFVANNGATHSETIKFINDLLNLSINSEILSEVNKKTKKGNLPLYDQTQFGVSNSFLRPELVNIFDYDGKKFVNEKVQNLVNNNKKFKEFIINQKSLLIELFGLIGASKEYVSSSKAPNGIYYETIRKFLNNYLSKNEFWESRQFIIPIVYEMRMNFPVELFGISRILINPILRSIYPQVVASFLVSQEQNEANIKGNLAYIVTNKIGNFEEIIQTKKVDLNKLFEHIWRNNDTSLIPIDFNEEKLMVLDGAQINKLFKKENSVNVFGLDFIKLVNQIINNIVEPKEMRDIVFNDARSYLAKVNYAYLIRNNKAVYTGEIPSNSVEIEKMINLLDDKYVINVSGIKYLIIGEDNTVDYIYPVIDENNLQVNTQKQALVYVNNYGFSRIVAAYQGNVIKKNLLIKNGSNKSDSQVKKEITDVVNSLITDANKIQRVFLYNEIDPINPERALRITTIDSMIKTISVVIVVMITVFAIVVSVAIIFIIRRYIAKKAKVFGILLAQGYKPIEIAISLTAFAMVTAIVGGVLGYVIGFRTQTLLQNVFSNYWTLPKEVVPFSIIGLLFIVFVPFFGMSLLIIVVSLLTLRKKPNSLITGDDEIPKGKWFYKVKYKFVDKKNVKKRFSYALAYSSFWKLTAFSGSVLLTSIATMFGIANIKTFSKTINSTYENKNYKFKVDLESPTIEGGYYTKYDLNDLSNSLYTPIGNIAEGNREVADYFKPGKSSIINPNDIVNGNPINGEGHILSQFGVNVAIDASVAADPWLVAYNGMPDSQKAKIDLLRDKVGYQLEWSQSLDDEAKYINDPNKPVLKVNPENGFMSYEDAKGKKYSFFKYYKPEHEKQGSFKIAYWNNDDQKYEMKSIKTGIDGGRDHYREFLVNAYRKINLVVKENLRRKINNEEFINPIKGWKKNQIKSDYWISDKSNLDKAWNNDFFISFGGVLFDKNYDETYTYLNSTYNKSNIKIYGYKKPGKGKKPMINLFDDNGNNLFDTLYNYKYKENENIYPILVNEVFKRKNNISNGQILEFKINNRIDRYKQKILEKVHQNNHNNKVLTEIKNDYENKRSAKFKVIGFIPTYINNELVTTQEVANKLVGFKSEVKEAFNGVMTMNHTPTQVTDSTSLYSLSGYWSGLDGFSLDSLDSGTIYKMFDQIFGVNVSDPSKGGVLQKQHGLSKDEIAKFLDSSASQYSENLYKTARNNARVHIENFSKIYDNKLYIALSTSIDSKDIEVGFTKQVGSTIENITILIIAISFIISLIILIIMSTIMVSEHEKNIAIWSILGYTQKEKMSMFFKVFIPFIIGALLLAIPIVLLIIQIFNIFLLSSSSIALLLTLKWHHVLITTILMFGVFIITSLLVWYTISKMKPVDLLKGK</sequence>
<feature type="transmembrane region" description="Helical" evidence="7">
    <location>
        <begin position="2577"/>
        <end position="2601"/>
    </location>
</feature>
<protein>
    <submittedName>
        <fullName evidence="9">ABC transporter permease</fullName>
    </submittedName>
</protein>
<evidence type="ECO:0000256" key="2">
    <source>
        <dbReference type="ARBA" id="ARBA00022475"/>
    </source>
</evidence>
<gene>
    <name evidence="9" type="ORF">LAD73_01960</name>
</gene>
<name>A0A953T7A7_9MOLU</name>
<dbReference type="GO" id="GO:0005886">
    <property type="term" value="C:plasma membrane"/>
    <property type="evidence" value="ECO:0007669"/>
    <property type="project" value="UniProtKB-SubCell"/>
</dbReference>
<evidence type="ECO:0000256" key="1">
    <source>
        <dbReference type="ARBA" id="ARBA00004651"/>
    </source>
</evidence>
<dbReference type="PANTHER" id="PTHR30572">
    <property type="entry name" value="MEMBRANE COMPONENT OF TRANSPORTER-RELATED"/>
    <property type="match status" value="1"/>
</dbReference>
<feature type="transmembrane region" description="Helical" evidence="7">
    <location>
        <begin position="2628"/>
        <end position="2651"/>
    </location>
</feature>
<comment type="subcellular location">
    <subcellularLocation>
        <location evidence="1">Cell membrane</location>
        <topology evidence="1">Multi-pass membrane protein</topology>
    </subcellularLocation>
</comment>
<keyword evidence="5 7" id="KW-0472">Membrane</keyword>